<keyword evidence="3" id="KW-1185">Reference proteome</keyword>
<dbReference type="EMBL" id="KV751051">
    <property type="protein sequence ID" value="OCL01841.1"/>
    <property type="molecule type" value="Genomic_DNA"/>
</dbReference>
<feature type="transmembrane region" description="Helical" evidence="1">
    <location>
        <begin position="57"/>
        <end position="74"/>
    </location>
</feature>
<sequence>MYAGLTSPLPVLPVLPVLLVSLQWALRLARHAGQAWTLGLEPDSPTRVTLGKGSKRYLSILYFALFCSVFSSYQPSLMLQYYSRRLACTHSLYPHSPAAAAALTESAFIAPSENSYHNPLENSPRT</sequence>
<evidence type="ECO:0000256" key="1">
    <source>
        <dbReference type="SAM" id="Phobius"/>
    </source>
</evidence>
<reference evidence="2 3" key="1">
    <citation type="journal article" date="2016" name="Nat. Commun.">
        <title>Ectomycorrhizal ecology is imprinted in the genome of the dominant symbiotic fungus Cenococcum geophilum.</title>
        <authorList>
            <consortium name="DOE Joint Genome Institute"/>
            <person name="Peter M."/>
            <person name="Kohler A."/>
            <person name="Ohm R.A."/>
            <person name="Kuo A."/>
            <person name="Krutzmann J."/>
            <person name="Morin E."/>
            <person name="Arend M."/>
            <person name="Barry K.W."/>
            <person name="Binder M."/>
            <person name="Choi C."/>
            <person name="Clum A."/>
            <person name="Copeland A."/>
            <person name="Grisel N."/>
            <person name="Haridas S."/>
            <person name="Kipfer T."/>
            <person name="LaButti K."/>
            <person name="Lindquist E."/>
            <person name="Lipzen A."/>
            <person name="Maire R."/>
            <person name="Meier B."/>
            <person name="Mihaltcheva S."/>
            <person name="Molinier V."/>
            <person name="Murat C."/>
            <person name="Poggeler S."/>
            <person name="Quandt C.A."/>
            <person name="Sperisen C."/>
            <person name="Tritt A."/>
            <person name="Tisserant E."/>
            <person name="Crous P.W."/>
            <person name="Henrissat B."/>
            <person name="Nehls U."/>
            <person name="Egli S."/>
            <person name="Spatafora J.W."/>
            <person name="Grigoriev I.V."/>
            <person name="Martin F.M."/>
        </authorList>
    </citation>
    <scope>NUCLEOTIDE SEQUENCE [LARGE SCALE GENOMIC DNA]</scope>
    <source>
        <strain evidence="2 3">CBS 207.34</strain>
    </source>
</reference>
<dbReference type="Proteomes" id="UP000250140">
    <property type="component" value="Unassembled WGS sequence"/>
</dbReference>
<evidence type="ECO:0000313" key="3">
    <source>
        <dbReference type="Proteomes" id="UP000250140"/>
    </source>
</evidence>
<gene>
    <name evidence="2" type="ORF">AOQ84DRAFT_203605</name>
</gene>
<dbReference type="AlphaFoldDB" id="A0A8E2ENP1"/>
<feature type="transmembrane region" description="Helical" evidence="1">
    <location>
        <begin position="6"/>
        <end position="26"/>
    </location>
</feature>
<keyword evidence="1" id="KW-1133">Transmembrane helix</keyword>
<organism evidence="2 3">
    <name type="scientific">Glonium stellatum</name>
    <dbReference type="NCBI Taxonomy" id="574774"/>
    <lineage>
        <taxon>Eukaryota</taxon>
        <taxon>Fungi</taxon>
        <taxon>Dikarya</taxon>
        <taxon>Ascomycota</taxon>
        <taxon>Pezizomycotina</taxon>
        <taxon>Dothideomycetes</taxon>
        <taxon>Pleosporomycetidae</taxon>
        <taxon>Gloniales</taxon>
        <taxon>Gloniaceae</taxon>
        <taxon>Glonium</taxon>
    </lineage>
</organism>
<evidence type="ECO:0000313" key="2">
    <source>
        <dbReference type="EMBL" id="OCL01841.1"/>
    </source>
</evidence>
<protein>
    <submittedName>
        <fullName evidence="2">Uncharacterized protein</fullName>
    </submittedName>
</protein>
<accession>A0A8E2ENP1</accession>
<keyword evidence="1" id="KW-0812">Transmembrane</keyword>
<keyword evidence="1" id="KW-0472">Membrane</keyword>
<name>A0A8E2ENP1_9PEZI</name>
<proteinExistence type="predicted"/>